<dbReference type="STRING" id="329884.A0A4U0XU24"/>
<dbReference type="InterPro" id="IPR027417">
    <property type="entry name" value="P-loop_NTPase"/>
</dbReference>
<reference evidence="2 3" key="1">
    <citation type="submission" date="2017-03" db="EMBL/GenBank/DDBJ databases">
        <title>Genomes of endolithic fungi from Antarctica.</title>
        <authorList>
            <person name="Coleine C."/>
            <person name="Masonjones S."/>
            <person name="Stajich J.E."/>
        </authorList>
    </citation>
    <scope>NUCLEOTIDE SEQUENCE [LARGE SCALE GENOMIC DNA]</scope>
    <source>
        <strain evidence="2 3">CCFEE 5184</strain>
    </source>
</reference>
<dbReference type="SUPFAM" id="SSF53067">
    <property type="entry name" value="Actin-like ATPase domain"/>
    <property type="match status" value="2"/>
</dbReference>
<evidence type="ECO:0000313" key="3">
    <source>
        <dbReference type="Proteomes" id="UP000309340"/>
    </source>
</evidence>
<dbReference type="AlphaFoldDB" id="A0A4U0XU24"/>
<dbReference type="Gene3D" id="3.40.50.300">
    <property type="entry name" value="P-loop containing nucleotide triphosphate hydrolases"/>
    <property type="match status" value="1"/>
</dbReference>
<evidence type="ECO:0000256" key="1">
    <source>
        <dbReference type="SAM" id="SignalP"/>
    </source>
</evidence>
<accession>A0A4U0XU24</accession>
<dbReference type="PANTHER" id="PTHR14187">
    <property type="entry name" value="ALPHA KINASE/ELONGATION FACTOR 2 KINASE"/>
    <property type="match status" value="1"/>
</dbReference>
<dbReference type="Proteomes" id="UP000309340">
    <property type="component" value="Unassembled WGS sequence"/>
</dbReference>
<dbReference type="SUPFAM" id="SSF52540">
    <property type="entry name" value="P-loop containing nucleoside triphosphate hydrolases"/>
    <property type="match status" value="1"/>
</dbReference>
<name>A0A4U0XU24_9PEZI</name>
<keyword evidence="1" id="KW-0732">Signal</keyword>
<dbReference type="Gene3D" id="3.90.640.10">
    <property type="entry name" value="Actin, Chain A, domain 4"/>
    <property type="match status" value="1"/>
</dbReference>
<dbReference type="PANTHER" id="PTHR14187:SF81">
    <property type="entry name" value="HSP70 FAMILY PROTEIN (AFU_ORTHOLOGUE AFUA_4G14040)"/>
    <property type="match status" value="1"/>
</dbReference>
<dbReference type="InterPro" id="IPR043129">
    <property type="entry name" value="ATPase_NBD"/>
</dbReference>
<dbReference type="OrthoDB" id="2963168at2759"/>
<dbReference type="EMBL" id="NAJQ01000100">
    <property type="protein sequence ID" value="TKA78973.1"/>
    <property type="molecule type" value="Genomic_DNA"/>
</dbReference>
<dbReference type="CDD" id="cd10170">
    <property type="entry name" value="ASKHA_NBD_HSP70"/>
    <property type="match status" value="1"/>
</dbReference>
<feature type="chain" id="PRO_5020425071" description="G domain-containing protein" evidence="1">
    <location>
        <begin position="21"/>
        <end position="818"/>
    </location>
</feature>
<organism evidence="2 3">
    <name type="scientific">Friedmanniomyces simplex</name>
    <dbReference type="NCBI Taxonomy" id="329884"/>
    <lineage>
        <taxon>Eukaryota</taxon>
        <taxon>Fungi</taxon>
        <taxon>Dikarya</taxon>
        <taxon>Ascomycota</taxon>
        <taxon>Pezizomycotina</taxon>
        <taxon>Dothideomycetes</taxon>
        <taxon>Dothideomycetidae</taxon>
        <taxon>Mycosphaerellales</taxon>
        <taxon>Teratosphaeriaceae</taxon>
        <taxon>Friedmanniomyces</taxon>
    </lineage>
</organism>
<feature type="signal peptide" evidence="1">
    <location>
        <begin position="1"/>
        <end position="20"/>
    </location>
</feature>
<comment type="caution">
    <text evidence="2">The sequence shown here is derived from an EMBL/GenBank/DDBJ whole genome shotgun (WGS) entry which is preliminary data.</text>
</comment>
<keyword evidence="3" id="KW-1185">Reference proteome</keyword>
<proteinExistence type="predicted"/>
<evidence type="ECO:0008006" key="4">
    <source>
        <dbReference type="Google" id="ProtNLM"/>
    </source>
</evidence>
<gene>
    <name evidence="2" type="ORF">B0A55_02554</name>
</gene>
<dbReference type="Gene3D" id="3.30.420.40">
    <property type="match status" value="3"/>
</dbReference>
<evidence type="ECO:0000313" key="2">
    <source>
        <dbReference type="EMBL" id="TKA78973.1"/>
    </source>
</evidence>
<sequence length="818" mass="91346">MAGAHLKVLALISLPWTSDSQLLTSLARTSSTSAGSAKSEDYRQELITTTPVQNIEDASPDPNAASLAQIKNLRFASPLHEQTAAVAGWLELIHAEISEVAEPATPSSEAKARPRVHVIVMGVTGSGKSYFIQVASGRDDVGVDTSEVQPFEFEYEGHHITLIDTLGFNDTDRSETEVLRSLAEYLAFTYRDGSKLTGIIYLQSITDQRIDRSTHRNLKILKRLIGPHAFRNVIFATTKWGHVRKLEAEAKESHLCRDEEFWAPMIERGARVARFDDTRESAMQMVLSLTHQESVVLQIQEELVDQGKKLKDTTAGIAVYEENERLERTYRERLAQSEEMDEALPAREPELQEDFERSTAQYQRKLNHVHEQQDLLKREKGDRVNLWRRGVESATPEQDGIAKFPRAVRSTPADHPTRSLRRNIPRIVVGVDYGTCYSALSFVTSGKGDVEDITVVRTWPGSDGEWKVTSRIAYASENRLTNNLDGNAWGYLVERSMTSCSWTKLLLDAEVRASLGGDTGVNPPVDIRLPLGLSAQDVVTDFLRELHAHMIAALTREFSQQVLDCTPIDFWLTAPDLWIDQAYSDLHAAARAAGFASGQEDTFNYVGDSEAGALTAVRAFLHLLSEKFRTAKVLQTREHFIICSACGSTSIDRNLYALMRKRFGQAFERIEERRRGPGSRFMRTWESIKRSFGTRAGGQVYGIGPLRMKDVRNSVHYDADEAIVLLTRNDVEGLFAPVVTEILRMVSDAVRAAEVHGHFIDRIVLVGGFADSEYLFSQLQSWCAANGKIQLFRPEHPEVAAVIGAALRGLQFLADEAA</sequence>
<protein>
    <recommendedName>
        <fullName evidence="4">G domain-containing protein</fullName>
    </recommendedName>
</protein>